<dbReference type="EMBL" id="JAYMGO010000020">
    <property type="protein sequence ID" value="KAL1254227.1"/>
    <property type="molecule type" value="Genomic_DNA"/>
</dbReference>
<reference evidence="1 2" key="1">
    <citation type="submission" date="2023-09" db="EMBL/GenBank/DDBJ databases">
        <authorList>
            <person name="Wang M."/>
        </authorList>
    </citation>
    <scope>NUCLEOTIDE SEQUENCE [LARGE SCALE GENOMIC DNA]</scope>
    <source>
        <strain evidence="1">GT-2023</strain>
        <tissue evidence="1">Liver</tissue>
    </source>
</reference>
<comment type="caution">
    <text evidence="1">The sequence shown here is derived from an EMBL/GenBank/DDBJ whole genome shotgun (WGS) entry which is preliminary data.</text>
</comment>
<gene>
    <name evidence="1" type="ORF">QQF64_016456</name>
</gene>
<name>A0ABR3LMX4_9TELE</name>
<keyword evidence="2" id="KW-1185">Reference proteome</keyword>
<proteinExistence type="predicted"/>
<evidence type="ECO:0000313" key="1">
    <source>
        <dbReference type="EMBL" id="KAL1254227.1"/>
    </source>
</evidence>
<accession>A0ABR3LMX4</accession>
<protein>
    <submittedName>
        <fullName evidence="1">Uncharacterized protein</fullName>
    </submittedName>
</protein>
<dbReference type="Proteomes" id="UP001558613">
    <property type="component" value="Unassembled WGS sequence"/>
</dbReference>
<evidence type="ECO:0000313" key="2">
    <source>
        <dbReference type="Proteomes" id="UP001558613"/>
    </source>
</evidence>
<sequence>MLSGPFTHTACHCPAPRLSNSALLQHRQTDTLHIRMKGRRETASHGERHGDRAEEGVCMALALGSRRFSLGYTNVPRPRVSVTQTCTITSGGPAESPVSQSDEVNAEWRRGGQSEEERRLACSVGILEVGDDAPSIPRMLQPPSCSALVMCVPRICNFPEVLHMHHGSNPIIGRGQNSCLEGISQCQ</sequence>
<organism evidence="1 2">
    <name type="scientific">Cirrhinus molitorella</name>
    <name type="common">mud carp</name>
    <dbReference type="NCBI Taxonomy" id="172907"/>
    <lineage>
        <taxon>Eukaryota</taxon>
        <taxon>Metazoa</taxon>
        <taxon>Chordata</taxon>
        <taxon>Craniata</taxon>
        <taxon>Vertebrata</taxon>
        <taxon>Euteleostomi</taxon>
        <taxon>Actinopterygii</taxon>
        <taxon>Neopterygii</taxon>
        <taxon>Teleostei</taxon>
        <taxon>Ostariophysi</taxon>
        <taxon>Cypriniformes</taxon>
        <taxon>Cyprinidae</taxon>
        <taxon>Labeoninae</taxon>
        <taxon>Labeonini</taxon>
        <taxon>Cirrhinus</taxon>
    </lineage>
</organism>